<comment type="similarity">
    <text evidence="1">Belongs to the short-chain dehydrogenases/reductases (SDR) family.</text>
</comment>
<evidence type="ECO:0000313" key="4">
    <source>
        <dbReference type="EMBL" id="SVB32754.1"/>
    </source>
</evidence>
<feature type="domain" description="Ketoreductase" evidence="3">
    <location>
        <begin position="7"/>
        <end position="187"/>
    </location>
</feature>
<evidence type="ECO:0000259" key="3">
    <source>
        <dbReference type="SMART" id="SM00822"/>
    </source>
</evidence>
<dbReference type="SMART" id="SM00822">
    <property type="entry name" value="PKS_KR"/>
    <property type="match status" value="1"/>
</dbReference>
<dbReference type="PRINTS" id="PR00081">
    <property type="entry name" value="GDHRDH"/>
</dbReference>
<keyword evidence="2" id="KW-0560">Oxidoreductase</keyword>
<dbReference type="EMBL" id="UINC01037370">
    <property type="protein sequence ID" value="SVB32754.1"/>
    <property type="molecule type" value="Genomic_DNA"/>
</dbReference>
<reference evidence="4" key="1">
    <citation type="submission" date="2018-05" db="EMBL/GenBank/DDBJ databases">
        <authorList>
            <person name="Lanie J.A."/>
            <person name="Ng W.-L."/>
            <person name="Kazmierczak K.M."/>
            <person name="Andrzejewski T.M."/>
            <person name="Davidsen T.M."/>
            <person name="Wayne K.J."/>
            <person name="Tettelin H."/>
            <person name="Glass J.I."/>
            <person name="Rusch D."/>
            <person name="Podicherti R."/>
            <person name="Tsui H.-C.T."/>
            <person name="Winkler M.E."/>
        </authorList>
    </citation>
    <scope>NUCLEOTIDE SEQUENCE</scope>
</reference>
<evidence type="ECO:0000256" key="2">
    <source>
        <dbReference type="ARBA" id="ARBA00023002"/>
    </source>
</evidence>
<dbReference type="AlphaFoldDB" id="A0A382D3Z0"/>
<dbReference type="GO" id="GO:0016491">
    <property type="term" value="F:oxidoreductase activity"/>
    <property type="evidence" value="ECO:0007669"/>
    <property type="project" value="UniProtKB-KW"/>
</dbReference>
<gene>
    <name evidence="4" type="ORF">METZ01_LOCUS185608</name>
</gene>
<evidence type="ECO:0000256" key="1">
    <source>
        <dbReference type="ARBA" id="ARBA00006484"/>
    </source>
</evidence>
<organism evidence="4">
    <name type="scientific">marine metagenome</name>
    <dbReference type="NCBI Taxonomy" id="408172"/>
    <lineage>
        <taxon>unclassified sequences</taxon>
        <taxon>metagenomes</taxon>
        <taxon>ecological metagenomes</taxon>
    </lineage>
</organism>
<proteinExistence type="inferred from homology"/>
<dbReference type="Gene3D" id="3.40.50.720">
    <property type="entry name" value="NAD(P)-binding Rossmann-like Domain"/>
    <property type="match status" value="1"/>
</dbReference>
<dbReference type="InterPro" id="IPR002347">
    <property type="entry name" value="SDR_fam"/>
</dbReference>
<dbReference type="FunFam" id="3.40.50.720:FF:000084">
    <property type="entry name" value="Short-chain dehydrogenase reductase"/>
    <property type="match status" value="1"/>
</dbReference>
<protein>
    <recommendedName>
        <fullName evidence="3">Ketoreductase domain-containing protein</fullName>
    </recommendedName>
</protein>
<dbReference type="InterPro" id="IPR057326">
    <property type="entry name" value="KR_dom"/>
</dbReference>
<dbReference type="InterPro" id="IPR036291">
    <property type="entry name" value="NAD(P)-bd_dom_sf"/>
</dbReference>
<dbReference type="SUPFAM" id="SSF51735">
    <property type="entry name" value="NAD(P)-binding Rossmann-fold domains"/>
    <property type="match status" value="1"/>
</dbReference>
<name>A0A382D3Z0_9ZZZZ</name>
<dbReference type="CDD" id="cd05233">
    <property type="entry name" value="SDR_c"/>
    <property type="match status" value="1"/>
</dbReference>
<accession>A0A382D3Z0</accession>
<dbReference type="GO" id="GO:0016020">
    <property type="term" value="C:membrane"/>
    <property type="evidence" value="ECO:0007669"/>
    <property type="project" value="TreeGrafter"/>
</dbReference>
<dbReference type="Pfam" id="PF00106">
    <property type="entry name" value="adh_short"/>
    <property type="match status" value="1"/>
</dbReference>
<dbReference type="PRINTS" id="PR00080">
    <property type="entry name" value="SDRFAMILY"/>
</dbReference>
<sequence>MPELDNKIALITGAGRGIGQAIAIAYAREGAKLSLAARSVPELEETAAECRKLGAEVLVTPTDVTDAGQVEHLVSATVERYSTIDILVNNAGIPGPIGNLEDNDMAAWISVIQVNLIGLYLCCRAVLPLMRRNNLGRIVNLSGAGAANAWANMSAYCASKAAVVRLTEVLALELAGTDITVNALGPGSVHTRMWDEMTVAAADAGADLIHETGMRVTSGGGASIDRCADLAVWLAGSGADGLSGRIISAFNDDFESLSPSIPQIMSSDLYTLRRVDPE</sequence>
<dbReference type="PANTHER" id="PTHR44196">
    <property type="entry name" value="DEHYDROGENASE/REDUCTASE SDR FAMILY MEMBER 7B"/>
    <property type="match status" value="1"/>
</dbReference>
<dbReference type="PANTHER" id="PTHR44196:SF1">
    <property type="entry name" value="DEHYDROGENASE_REDUCTASE SDR FAMILY MEMBER 7B"/>
    <property type="match status" value="1"/>
</dbReference>